<gene>
    <name evidence="3" type="ORF">JOC58_002501</name>
</gene>
<dbReference type="EMBL" id="JAVDQH010000009">
    <property type="protein sequence ID" value="MDR6244604.1"/>
    <property type="molecule type" value="Genomic_DNA"/>
</dbReference>
<feature type="compositionally biased region" description="Polar residues" evidence="1">
    <location>
        <begin position="225"/>
        <end position="235"/>
    </location>
</feature>
<dbReference type="RefSeq" id="WP_188776750.1">
    <property type="nucleotide sequence ID" value="NZ_BMMB01000007.1"/>
</dbReference>
<feature type="region of interest" description="Disordered" evidence="1">
    <location>
        <begin position="206"/>
        <end position="236"/>
    </location>
</feature>
<organism evidence="3 4">
    <name type="scientific">Paenibacillus hunanensis</name>
    <dbReference type="NCBI Taxonomy" id="539262"/>
    <lineage>
        <taxon>Bacteria</taxon>
        <taxon>Bacillati</taxon>
        <taxon>Bacillota</taxon>
        <taxon>Bacilli</taxon>
        <taxon>Bacillales</taxon>
        <taxon>Paenibacillaceae</taxon>
        <taxon>Paenibacillus</taxon>
    </lineage>
</organism>
<reference evidence="3 4" key="1">
    <citation type="submission" date="2023-07" db="EMBL/GenBank/DDBJ databases">
        <title>Genomic Encyclopedia of Type Strains, Phase IV (KMG-IV): sequencing the most valuable type-strain genomes for metagenomic binning, comparative biology and taxonomic classification.</title>
        <authorList>
            <person name="Goeker M."/>
        </authorList>
    </citation>
    <scope>NUCLEOTIDE SEQUENCE [LARGE SCALE GENOMIC DNA]</scope>
    <source>
        <strain evidence="3 4">DSM 22170</strain>
    </source>
</reference>
<sequence length="415" mass="46978">MLRWTPAELHTHTFHSDGSQSLQELAQAAKQAGIDVIALTDHNTQSGLMDRDGIEASTGLRIIAGMEWTTFYGHMVTIGLQQYVDWRQVGQGDIEKGIHLVHEAGGIAGIAHPFRIGSPICTGCYWEYPIHDWSQVDYIEVWSTLMPFMKQDSQRAFALWTELLNEGHRLAATSGRDWHRTLPDDAPAAITYIGLNPIGEQKLEEVEQKLDRDQNAATEQRMHEQPQTNTPSSIDPSEWVAAHDQAEQHASIHRSDDHSYIEAIRSGRLSVTMGPLLDLYAVVHHYEATNKHEVTEGIYSHSLLPESDHSACSIYQIGDVIHTGHQQLQLHIQLDRKIRHSHYELPSQKLRLVMMSDQGILAETKLDSEEPWQEWIIAVPAPTKWLRAELYGYFHEVCGMLAFTNAIYIDGMNTE</sequence>
<dbReference type="Gene3D" id="3.20.20.140">
    <property type="entry name" value="Metal-dependent hydrolases"/>
    <property type="match status" value="1"/>
</dbReference>
<dbReference type="NCBIfam" id="NF038032">
    <property type="entry name" value="CehA_McbA_metalo"/>
    <property type="match status" value="1"/>
</dbReference>
<accession>A0ABU1IZB6</accession>
<name>A0ABU1IZB6_9BACL</name>
<feature type="domain" description="Polymerase/histidinol phosphatase N-terminal" evidence="2">
    <location>
        <begin position="7"/>
        <end position="72"/>
    </location>
</feature>
<dbReference type="Pfam" id="PF02811">
    <property type="entry name" value="PHP"/>
    <property type="match status" value="1"/>
</dbReference>
<dbReference type="Proteomes" id="UP001185028">
    <property type="component" value="Unassembled WGS sequence"/>
</dbReference>
<dbReference type="PANTHER" id="PTHR42924">
    <property type="entry name" value="EXONUCLEASE"/>
    <property type="match status" value="1"/>
</dbReference>
<proteinExistence type="predicted"/>
<evidence type="ECO:0000313" key="4">
    <source>
        <dbReference type="Proteomes" id="UP001185028"/>
    </source>
</evidence>
<dbReference type="InterPro" id="IPR052018">
    <property type="entry name" value="PHP_domain"/>
</dbReference>
<dbReference type="SMART" id="SM00481">
    <property type="entry name" value="POLIIIAc"/>
    <property type="match status" value="1"/>
</dbReference>
<keyword evidence="4" id="KW-1185">Reference proteome</keyword>
<evidence type="ECO:0000259" key="2">
    <source>
        <dbReference type="SMART" id="SM00481"/>
    </source>
</evidence>
<dbReference type="InterPro" id="IPR004013">
    <property type="entry name" value="PHP_dom"/>
</dbReference>
<dbReference type="PANTHER" id="PTHR42924:SF3">
    <property type="entry name" value="POLYMERASE_HISTIDINOL PHOSPHATASE N-TERMINAL DOMAIN-CONTAINING PROTEIN"/>
    <property type="match status" value="1"/>
</dbReference>
<evidence type="ECO:0000313" key="3">
    <source>
        <dbReference type="EMBL" id="MDR6244604.1"/>
    </source>
</evidence>
<evidence type="ECO:0000256" key="1">
    <source>
        <dbReference type="SAM" id="MobiDB-lite"/>
    </source>
</evidence>
<dbReference type="InterPro" id="IPR003141">
    <property type="entry name" value="Pol/His_phosphatase_N"/>
</dbReference>
<dbReference type="InterPro" id="IPR016195">
    <property type="entry name" value="Pol/histidinol_Pase-like"/>
</dbReference>
<protein>
    <recommendedName>
        <fullName evidence="2">Polymerase/histidinol phosphatase N-terminal domain-containing protein</fullName>
    </recommendedName>
</protein>
<dbReference type="SUPFAM" id="SSF89550">
    <property type="entry name" value="PHP domain-like"/>
    <property type="match status" value="1"/>
</dbReference>
<comment type="caution">
    <text evidence="3">The sequence shown here is derived from an EMBL/GenBank/DDBJ whole genome shotgun (WGS) entry which is preliminary data.</text>
</comment>
<feature type="compositionally biased region" description="Basic and acidic residues" evidence="1">
    <location>
        <begin position="206"/>
        <end position="224"/>
    </location>
</feature>